<keyword evidence="2" id="KW-1185">Reference proteome</keyword>
<evidence type="ECO:0000313" key="1">
    <source>
        <dbReference type="EMBL" id="SNZ13348.1"/>
    </source>
</evidence>
<gene>
    <name evidence="1" type="ORF">SAMN06265353_0712</name>
</gene>
<reference evidence="2" key="1">
    <citation type="submission" date="2017-09" db="EMBL/GenBank/DDBJ databases">
        <authorList>
            <person name="Varghese N."/>
            <person name="Submissions S."/>
        </authorList>
    </citation>
    <scope>NUCLEOTIDE SEQUENCE [LARGE SCALE GENOMIC DNA]</scope>
    <source>
        <strain evidence="2">DSM 2913</strain>
    </source>
</reference>
<sequence>MSVEEDMLLTVKKLWEEGKFYEAHEVLEDIWRLFPKEDKLSRNCYQGIIRLAIAYYHYKCGRKDSALRVLKKVQAQLKECPKNFRYINIDYMLSFVSSSIECLEKEEDIKDFPKFHLNYQFDV</sequence>
<dbReference type="EMBL" id="OBEN01000002">
    <property type="protein sequence ID" value="SNZ13348.1"/>
    <property type="molecule type" value="Genomic_DNA"/>
</dbReference>
<dbReference type="Pfam" id="PF03745">
    <property type="entry name" value="DUF309"/>
    <property type="match status" value="1"/>
</dbReference>
<organism evidence="1 2">
    <name type="scientific">Hydrogenobacter hydrogenophilus</name>
    <dbReference type="NCBI Taxonomy" id="35835"/>
    <lineage>
        <taxon>Bacteria</taxon>
        <taxon>Pseudomonadati</taxon>
        <taxon>Aquificota</taxon>
        <taxon>Aquificia</taxon>
        <taxon>Aquificales</taxon>
        <taxon>Aquificaceae</taxon>
        <taxon>Hydrogenobacter</taxon>
    </lineage>
</organism>
<dbReference type="Proteomes" id="UP000218627">
    <property type="component" value="Unassembled WGS sequence"/>
</dbReference>
<protein>
    <recommendedName>
        <fullName evidence="3">DUF309 domain-containing protein</fullName>
    </recommendedName>
</protein>
<accession>A0A285NVT4</accession>
<evidence type="ECO:0008006" key="3">
    <source>
        <dbReference type="Google" id="ProtNLM"/>
    </source>
</evidence>
<name>A0A285NVT4_9AQUI</name>
<dbReference type="AlphaFoldDB" id="A0A285NVT4"/>
<dbReference type="SUPFAM" id="SSF140663">
    <property type="entry name" value="TTHA0068-like"/>
    <property type="match status" value="1"/>
</dbReference>
<dbReference type="RefSeq" id="WP_096601169.1">
    <property type="nucleotide sequence ID" value="NZ_OBEN01000002.1"/>
</dbReference>
<evidence type="ECO:0000313" key="2">
    <source>
        <dbReference type="Proteomes" id="UP000218627"/>
    </source>
</evidence>
<dbReference type="OrthoDB" id="160968at2"/>
<dbReference type="Gene3D" id="1.10.3450.10">
    <property type="entry name" value="TTHA0068-like"/>
    <property type="match status" value="1"/>
</dbReference>
<dbReference type="InterPro" id="IPR023203">
    <property type="entry name" value="TTHA0068_sf"/>
</dbReference>
<dbReference type="InterPro" id="IPR005500">
    <property type="entry name" value="DUF309"/>
</dbReference>
<proteinExistence type="predicted"/>